<evidence type="ECO:0000259" key="3">
    <source>
        <dbReference type="SMART" id="SM00014"/>
    </source>
</evidence>
<dbReference type="InterPro" id="IPR000326">
    <property type="entry name" value="PAP2/HPO"/>
</dbReference>
<dbReference type="EMBL" id="JBHTCG010000007">
    <property type="protein sequence ID" value="MFC7383118.1"/>
    <property type="molecule type" value="Genomic_DNA"/>
</dbReference>
<sequence>MIRRALDILGPPLLLLAVAPALGLAARTSEWTGADLRLDETVRATRSAPLTELAHALHAAFTPPAGVTMIALLTAVLLLVRRPRTAVVTFLLVTVGWTINSVVKALIDRPRPPVAFQLVPELGHDSFPSGHVALTMSLAFAAAYLAHGTRYFPVVAAAGVLLVVAQALARLYLGVHYPTDVAGSIFTSTAGAWAVLRLSAARESRRVRGRPGEKDDPRPVTGLPI</sequence>
<dbReference type="PANTHER" id="PTHR14969:SF13">
    <property type="entry name" value="AT30094P"/>
    <property type="match status" value="1"/>
</dbReference>
<evidence type="ECO:0000256" key="2">
    <source>
        <dbReference type="SAM" id="Phobius"/>
    </source>
</evidence>
<feature type="transmembrane region" description="Helical" evidence="2">
    <location>
        <begin position="127"/>
        <end position="146"/>
    </location>
</feature>
<proteinExistence type="predicted"/>
<accession>A0ABW2P2A9</accession>
<dbReference type="SMART" id="SM00014">
    <property type="entry name" value="acidPPc"/>
    <property type="match status" value="1"/>
</dbReference>
<evidence type="ECO:0000313" key="5">
    <source>
        <dbReference type="Proteomes" id="UP001596496"/>
    </source>
</evidence>
<evidence type="ECO:0000313" key="4">
    <source>
        <dbReference type="EMBL" id="MFC7383118.1"/>
    </source>
</evidence>
<comment type="caution">
    <text evidence="4">The sequence shown here is derived from an EMBL/GenBank/DDBJ whole genome shotgun (WGS) entry which is preliminary data.</text>
</comment>
<keyword evidence="2" id="KW-1133">Transmembrane helix</keyword>
<name>A0ABW2P2A9_9ACTN</name>
<dbReference type="SUPFAM" id="SSF48317">
    <property type="entry name" value="Acid phosphatase/Vanadium-dependent haloperoxidase"/>
    <property type="match status" value="1"/>
</dbReference>
<feature type="transmembrane region" description="Helical" evidence="2">
    <location>
        <begin position="87"/>
        <end position="107"/>
    </location>
</feature>
<protein>
    <submittedName>
        <fullName evidence="4">Phosphatase PAP2 family protein</fullName>
    </submittedName>
</protein>
<gene>
    <name evidence="4" type="ORF">ACFQSB_12935</name>
</gene>
<keyword evidence="2" id="KW-0472">Membrane</keyword>
<feature type="compositionally biased region" description="Basic and acidic residues" evidence="1">
    <location>
        <begin position="205"/>
        <end position="218"/>
    </location>
</feature>
<evidence type="ECO:0000256" key="1">
    <source>
        <dbReference type="SAM" id="MobiDB-lite"/>
    </source>
</evidence>
<dbReference type="InterPro" id="IPR036938">
    <property type="entry name" value="PAP2/HPO_sf"/>
</dbReference>
<feature type="region of interest" description="Disordered" evidence="1">
    <location>
        <begin position="205"/>
        <end position="225"/>
    </location>
</feature>
<keyword evidence="5" id="KW-1185">Reference proteome</keyword>
<feature type="transmembrane region" description="Helical" evidence="2">
    <location>
        <begin position="56"/>
        <end position="80"/>
    </location>
</feature>
<dbReference type="Proteomes" id="UP001596496">
    <property type="component" value="Unassembled WGS sequence"/>
</dbReference>
<dbReference type="Pfam" id="PF01569">
    <property type="entry name" value="PAP2"/>
    <property type="match status" value="1"/>
</dbReference>
<reference evidence="5" key="1">
    <citation type="journal article" date="2019" name="Int. J. Syst. Evol. Microbiol.">
        <title>The Global Catalogue of Microorganisms (GCM) 10K type strain sequencing project: providing services to taxonomists for standard genome sequencing and annotation.</title>
        <authorList>
            <consortium name="The Broad Institute Genomics Platform"/>
            <consortium name="The Broad Institute Genome Sequencing Center for Infectious Disease"/>
            <person name="Wu L."/>
            <person name="Ma J."/>
        </authorList>
    </citation>
    <scope>NUCLEOTIDE SEQUENCE [LARGE SCALE GENOMIC DNA]</scope>
    <source>
        <strain evidence="5">CECT 7649</strain>
    </source>
</reference>
<feature type="transmembrane region" description="Helical" evidence="2">
    <location>
        <begin position="181"/>
        <end position="200"/>
    </location>
</feature>
<dbReference type="Gene3D" id="1.20.144.10">
    <property type="entry name" value="Phosphatidic acid phosphatase type 2/haloperoxidase"/>
    <property type="match status" value="2"/>
</dbReference>
<feature type="transmembrane region" description="Helical" evidence="2">
    <location>
        <begin position="151"/>
        <end position="169"/>
    </location>
</feature>
<dbReference type="RefSeq" id="WP_380826537.1">
    <property type="nucleotide sequence ID" value="NZ_JBHTCG010000007.1"/>
</dbReference>
<organism evidence="4 5">
    <name type="scientific">Sphaerisporangium rhizosphaerae</name>
    <dbReference type="NCBI Taxonomy" id="2269375"/>
    <lineage>
        <taxon>Bacteria</taxon>
        <taxon>Bacillati</taxon>
        <taxon>Actinomycetota</taxon>
        <taxon>Actinomycetes</taxon>
        <taxon>Streptosporangiales</taxon>
        <taxon>Streptosporangiaceae</taxon>
        <taxon>Sphaerisporangium</taxon>
    </lineage>
</organism>
<feature type="domain" description="Phosphatidic acid phosphatase type 2/haloperoxidase" evidence="3">
    <location>
        <begin position="85"/>
        <end position="196"/>
    </location>
</feature>
<keyword evidence="2" id="KW-0812">Transmembrane</keyword>
<dbReference type="PANTHER" id="PTHR14969">
    <property type="entry name" value="SPHINGOSINE-1-PHOSPHATE PHOSPHOHYDROLASE"/>
    <property type="match status" value="1"/>
</dbReference>